<name>A0A6J6CP83_9ZZZZ</name>
<feature type="transmembrane region" description="Helical" evidence="11">
    <location>
        <begin position="90"/>
        <end position="111"/>
    </location>
</feature>
<keyword evidence="7 11" id="KW-1133">Transmembrane helix</keyword>
<dbReference type="PANTHER" id="PTHR28286:SF2">
    <property type="entry name" value="BACTERIORHODOPSIN _OPSIN, NOPA (EUROFUNG)"/>
    <property type="match status" value="1"/>
</dbReference>
<feature type="transmembrane region" description="Helical" evidence="11">
    <location>
        <begin position="47"/>
        <end position="64"/>
    </location>
</feature>
<keyword evidence="10" id="KW-0675">Receptor</keyword>
<dbReference type="PANTHER" id="PTHR28286">
    <property type="match status" value="1"/>
</dbReference>
<protein>
    <submittedName>
        <fullName evidence="12">Unannotated protein</fullName>
    </submittedName>
</protein>
<dbReference type="SMART" id="SM01021">
    <property type="entry name" value="Bac_rhodopsin"/>
    <property type="match status" value="1"/>
</dbReference>
<dbReference type="PROSITE" id="PS00950">
    <property type="entry name" value="BACTERIAL_OPSIN_1"/>
    <property type="match status" value="1"/>
</dbReference>
<keyword evidence="6" id="KW-0681">Retinal protein</keyword>
<keyword evidence="3" id="KW-0600">Photoreceptor protein</keyword>
<dbReference type="Gene3D" id="1.20.1070.10">
    <property type="entry name" value="Rhodopsin 7-helix transmembrane proteins"/>
    <property type="match status" value="1"/>
</dbReference>
<evidence type="ECO:0000256" key="1">
    <source>
        <dbReference type="ARBA" id="ARBA00004141"/>
    </source>
</evidence>
<evidence type="ECO:0000256" key="3">
    <source>
        <dbReference type="ARBA" id="ARBA00022543"/>
    </source>
</evidence>
<dbReference type="PRINTS" id="PR00251">
    <property type="entry name" value="BACTRLOPSIN"/>
</dbReference>
<organism evidence="12">
    <name type="scientific">freshwater metagenome</name>
    <dbReference type="NCBI Taxonomy" id="449393"/>
    <lineage>
        <taxon>unclassified sequences</taxon>
        <taxon>metagenomes</taxon>
        <taxon>ecological metagenomes</taxon>
    </lineage>
</organism>
<dbReference type="AlphaFoldDB" id="A0A6J6CP83"/>
<dbReference type="Pfam" id="PF01036">
    <property type="entry name" value="Bac_rhodopsin"/>
    <property type="match status" value="1"/>
</dbReference>
<dbReference type="GO" id="GO:0009881">
    <property type="term" value="F:photoreceptor activity"/>
    <property type="evidence" value="ECO:0007669"/>
    <property type="project" value="UniProtKB-KW"/>
</dbReference>
<accession>A0A6J6CP83</accession>
<dbReference type="InterPro" id="IPR001425">
    <property type="entry name" value="Arc/bac/fun_rhodopsins"/>
</dbReference>
<feature type="transmembrane region" description="Helical" evidence="11">
    <location>
        <begin position="226"/>
        <end position="245"/>
    </location>
</feature>
<feature type="transmembrane region" description="Helical" evidence="11">
    <location>
        <begin position="118"/>
        <end position="136"/>
    </location>
</feature>
<keyword evidence="4" id="KW-0716">Sensory transduction</keyword>
<evidence type="ECO:0000256" key="4">
    <source>
        <dbReference type="ARBA" id="ARBA00022606"/>
    </source>
</evidence>
<feature type="transmembrane region" description="Helical" evidence="11">
    <location>
        <begin position="186"/>
        <end position="206"/>
    </location>
</feature>
<gene>
    <name evidence="12" type="ORF">UFOPK1618_00047</name>
</gene>
<comment type="similarity">
    <text evidence="2">Belongs to the archaeal/bacterial/fungal opsin family.</text>
</comment>
<evidence type="ECO:0000256" key="9">
    <source>
        <dbReference type="ARBA" id="ARBA00023136"/>
    </source>
</evidence>
<keyword evidence="9 11" id="KW-0472">Membrane</keyword>
<feature type="transmembrane region" description="Helical" evidence="11">
    <location>
        <begin position="142"/>
        <end position="166"/>
    </location>
</feature>
<evidence type="ECO:0000256" key="10">
    <source>
        <dbReference type="ARBA" id="ARBA00023170"/>
    </source>
</evidence>
<evidence type="ECO:0000256" key="11">
    <source>
        <dbReference type="SAM" id="Phobius"/>
    </source>
</evidence>
<evidence type="ECO:0000256" key="5">
    <source>
        <dbReference type="ARBA" id="ARBA00022692"/>
    </source>
</evidence>
<dbReference type="GO" id="GO:0007602">
    <property type="term" value="P:phototransduction"/>
    <property type="evidence" value="ECO:0007669"/>
    <property type="project" value="UniProtKB-KW"/>
</dbReference>
<evidence type="ECO:0000256" key="6">
    <source>
        <dbReference type="ARBA" id="ARBA00022925"/>
    </source>
</evidence>
<reference evidence="12" key="1">
    <citation type="submission" date="2020-05" db="EMBL/GenBank/DDBJ databases">
        <authorList>
            <person name="Chiriac C."/>
            <person name="Salcher M."/>
            <person name="Ghai R."/>
            <person name="Kavagutti S V."/>
        </authorList>
    </citation>
    <scope>NUCLEOTIDE SEQUENCE</scope>
</reference>
<evidence type="ECO:0000256" key="2">
    <source>
        <dbReference type="ARBA" id="ARBA00008130"/>
    </source>
</evidence>
<evidence type="ECO:0000313" key="12">
    <source>
        <dbReference type="EMBL" id="CAB4553311.1"/>
    </source>
</evidence>
<evidence type="ECO:0000256" key="8">
    <source>
        <dbReference type="ARBA" id="ARBA00022991"/>
    </source>
</evidence>
<keyword evidence="8" id="KW-0157">Chromophore</keyword>
<dbReference type="SUPFAM" id="SSF81321">
    <property type="entry name" value="Family A G protein-coupled receptor-like"/>
    <property type="match status" value="1"/>
</dbReference>
<evidence type="ECO:0000256" key="7">
    <source>
        <dbReference type="ARBA" id="ARBA00022989"/>
    </source>
</evidence>
<dbReference type="GO" id="GO:0005216">
    <property type="term" value="F:monoatomic ion channel activity"/>
    <property type="evidence" value="ECO:0007669"/>
    <property type="project" value="InterPro"/>
</dbReference>
<feature type="transmembrane region" description="Helical" evidence="11">
    <location>
        <begin position="15"/>
        <end position="35"/>
    </location>
</feature>
<dbReference type="InterPro" id="IPR018229">
    <property type="entry name" value="Rhodopsin_retinal_BS"/>
</dbReference>
<dbReference type="CDD" id="cd15242">
    <property type="entry name" value="7tm_Proteorhodopsin"/>
    <property type="match status" value="1"/>
</dbReference>
<proteinExistence type="inferred from homology"/>
<dbReference type="GO" id="GO:0016020">
    <property type="term" value="C:membrane"/>
    <property type="evidence" value="ECO:0007669"/>
    <property type="project" value="UniProtKB-SubCell"/>
</dbReference>
<comment type="subcellular location">
    <subcellularLocation>
        <location evidence="1">Membrane</location>
        <topology evidence="1">Multi-pass membrane protein</topology>
    </subcellularLocation>
</comment>
<dbReference type="EMBL" id="CAEZTF010000003">
    <property type="protein sequence ID" value="CAB4553311.1"/>
    <property type="molecule type" value="Genomic_DNA"/>
</dbReference>
<keyword evidence="5 11" id="KW-0812">Transmembrane</keyword>
<sequence>MNTLSSALDNGQFNLVYNILSLGLASMLFTSIFLFVARERVLPRYRMAVMVSGTVTAIATYHYFRMFDNFNHAFAGAENNPDAYNVGYRYVDWLLTVPLLLVELVAVLALAKAAQSSILNRLVPAAAAMIALGYPGDAKLDIWGIAPSVWGLLSTIPFLYILYVLFVELGKSLERQSADVQKKVKILRLLLIATWGVYPITFILAMGTPAGGAFNASEFVAREVGYSIADILAKCLFGLIIFSIARIKSAEDDKEFAKAEFKDK</sequence>